<dbReference type="STRING" id="399497.BW733_00920"/>
<dbReference type="EMBL" id="CP019607">
    <property type="protein sequence ID" value="AQP49608.1"/>
    <property type="molecule type" value="Genomic_DNA"/>
</dbReference>
<protein>
    <submittedName>
        <fullName evidence="1">Uncharacterized protein</fullName>
    </submittedName>
</protein>
<sequence length="155" mass="16604">MFADADDIASVLHYLVARATARLAGSGRTRKAPQLITGLMASADGPMTDDMRPALDERRELVEARADATLDAATADNESWIMALGSAPRDPRKVATWRRHARTVAAYRDCYGITEDSPLGPMPESTVQKIDHVRARVAVEQGQAVTSLSASGSAP</sequence>
<gene>
    <name evidence="1" type="ORF">BW733_00920</name>
</gene>
<reference evidence="1 2" key="1">
    <citation type="journal article" date="2008" name="Int. J. Syst. Evol. Microbiol.">
        <title>Tessaracoccus flavescens sp. nov., isolated from marine sediment.</title>
        <authorList>
            <person name="Lee D.W."/>
            <person name="Lee S.D."/>
        </authorList>
    </citation>
    <scope>NUCLEOTIDE SEQUENCE [LARGE SCALE GENOMIC DNA]</scope>
    <source>
        <strain evidence="1 2">SST-39T</strain>
    </source>
</reference>
<proteinExistence type="predicted"/>
<evidence type="ECO:0000313" key="1">
    <source>
        <dbReference type="EMBL" id="AQP49608.1"/>
    </source>
</evidence>
<dbReference type="KEGG" id="tfa:BW733_00920"/>
<dbReference type="AlphaFoldDB" id="A0A1Q2CU21"/>
<name>A0A1Q2CU21_9ACTN</name>
<accession>A0A1Q2CU21</accession>
<dbReference type="Proteomes" id="UP000188235">
    <property type="component" value="Chromosome"/>
</dbReference>
<organism evidence="1 2">
    <name type="scientific">Tessaracoccus flavescens</name>
    <dbReference type="NCBI Taxonomy" id="399497"/>
    <lineage>
        <taxon>Bacteria</taxon>
        <taxon>Bacillati</taxon>
        <taxon>Actinomycetota</taxon>
        <taxon>Actinomycetes</taxon>
        <taxon>Propionibacteriales</taxon>
        <taxon>Propionibacteriaceae</taxon>
        <taxon>Tessaracoccus</taxon>
    </lineage>
</organism>
<evidence type="ECO:0000313" key="2">
    <source>
        <dbReference type="Proteomes" id="UP000188235"/>
    </source>
</evidence>
<keyword evidence="2" id="KW-1185">Reference proteome</keyword>